<reference evidence="1 2" key="1">
    <citation type="submission" date="2018-08" db="EMBL/GenBank/DDBJ databases">
        <title>Distribution characteristics of Escherichia coli phages in piglets intestinal isolated from Jiangsu and Anhui province.</title>
        <authorList>
            <person name="Lin Y."/>
            <person name="Zhou B."/>
            <person name="Luo J."/>
            <person name="Hua J."/>
            <person name="Zhang M."/>
        </authorList>
    </citation>
    <scope>NUCLEOTIDE SEQUENCE [LARGE SCALE GENOMIC DNA]</scope>
</reference>
<organism evidence="1 2">
    <name type="scientific">Escherichia phage C1</name>
    <dbReference type="NCBI Taxonomy" id="2340716"/>
    <lineage>
        <taxon>Viruses</taxon>
        <taxon>Duplodnaviria</taxon>
        <taxon>Heunggongvirae</taxon>
        <taxon>Uroviricota</taxon>
        <taxon>Caudoviricetes</taxon>
        <taxon>Deseoctovirus</taxon>
        <taxon>Deseoctovirus C1</taxon>
    </lineage>
</organism>
<dbReference type="EMBL" id="MH717097">
    <property type="protein sequence ID" value="AYR02250.1"/>
    <property type="molecule type" value="Genomic_DNA"/>
</dbReference>
<dbReference type="RefSeq" id="YP_010054277.1">
    <property type="nucleotide sequence ID" value="NC_054651.1"/>
</dbReference>
<evidence type="ECO:0000313" key="1">
    <source>
        <dbReference type="EMBL" id="AYR02250.1"/>
    </source>
</evidence>
<protein>
    <submittedName>
        <fullName evidence="1">Uncharacterized protein</fullName>
    </submittedName>
</protein>
<dbReference type="KEGG" id="vg:64469960"/>
<keyword evidence="2" id="KW-1185">Reference proteome</keyword>
<evidence type="ECO:0000313" key="2">
    <source>
        <dbReference type="Proteomes" id="UP000273371"/>
    </source>
</evidence>
<dbReference type="GeneID" id="64469960"/>
<dbReference type="Proteomes" id="UP000273371">
    <property type="component" value="Segment"/>
</dbReference>
<sequence>MPSLEYITFQSTQKHEQYLCIDQHTKLTLLATSDQIIIVLLAGDFI</sequence>
<proteinExistence type="predicted"/>
<accession>A0A3G3M6U4</accession>
<name>A0A3G3M6U4_9CAUD</name>